<sequence length="128" mass="14804">MHDNVKLKVSNNFLSSSSFSSSFSSSSSSSSFFFFFLPSSSSSSFSFFSFFFFFFLLTLSSLYLIFPKSLEITTMNLDRSKAHNHYLRHHFPSLYSNRIMVPTTTDVHTDRSLMTMVFVNKKINLFKC</sequence>
<reference evidence="2" key="1">
    <citation type="submission" date="2021-05" db="EMBL/GenBank/DDBJ databases">
        <authorList>
            <person name="Alioto T."/>
            <person name="Alioto T."/>
            <person name="Gomez Garrido J."/>
        </authorList>
    </citation>
    <scope>NUCLEOTIDE SEQUENCE</scope>
</reference>
<keyword evidence="1" id="KW-0472">Membrane</keyword>
<evidence type="ECO:0000313" key="2">
    <source>
        <dbReference type="EMBL" id="CAG6670677.1"/>
    </source>
</evidence>
<protein>
    <submittedName>
        <fullName evidence="2">Uncharacterized protein</fullName>
    </submittedName>
</protein>
<feature type="transmembrane region" description="Helical" evidence="1">
    <location>
        <begin position="45"/>
        <end position="66"/>
    </location>
</feature>
<accession>A0A8D8SQQ3</accession>
<dbReference type="EMBL" id="HBUF01223925">
    <property type="protein sequence ID" value="CAG6670677.1"/>
    <property type="molecule type" value="Transcribed_RNA"/>
</dbReference>
<keyword evidence="1" id="KW-1133">Transmembrane helix</keyword>
<dbReference type="AlphaFoldDB" id="A0A8D8SQQ3"/>
<proteinExistence type="predicted"/>
<keyword evidence="1" id="KW-0812">Transmembrane</keyword>
<organism evidence="2">
    <name type="scientific">Cacopsylla melanoneura</name>
    <dbReference type="NCBI Taxonomy" id="428564"/>
    <lineage>
        <taxon>Eukaryota</taxon>
        <taxon>Metazoa</taxon>
        <taxon>Ecdysozoa</taxon>
        <taxon>Arthropoda</taxon>
        <taxon>Hexapoda</taxon>
        <taxon>Insecta</taxon>
        <taxon>Pterygota</taxon>
        <taxon>Neoptera</taxon>
        <taxon>Paraneoptera</taxon>
        <taxon>Hemiptera</taxon>
        <taxon>Sternorrhyncha</taxon>
        <taxon>Psylloidea</taxon>
        <taxon>Psyllidae</taxon>
        <taxon>Psyllinae</taxon>
        <taxon>Cacopsylla</taxon>
    </lineage>
</organism>
<name>A0A8D8SQQ3_9HEMI</name>
<evidence type="ECO:0000256" key="1">
    <source>
        <dbReference type="SAM" id="Phobius"/>
    </source>
</evidence>